<gene>
    <name evidence="1" type="ORF">J4Q44_G00336540</name>
</gene>
<dbReference type="EMBL" id="JAGTTL010000033">
    <property type="protein sequence ID" value="KAK6295941.1"/>
    <property type="molecule type" value="Genomic_DNA"/>
</dbReference>
<keyword evidence="2" id="KW-1185">Reference proteome</keyword>
<protein>
    <submittedName>
        <fullName evidence="1">Uncharacterized protein</fullName>
    </submittedName>
</protein>
<dbReference type="Proteomes" id="UP001356427">
    <property type="component" value="Unassembled WGS sequence"/>
</dbReference>
<dbReference type="AlphaFoldDB" id="A0AAN8QDD7"/>
<evidence type="ECO:0000313" key="1">
    <source>
        <dbReference type="EMBL" id="KAK6295941.1"/>
    </source>
</evidence>
<reference evidence="1 2" key="1">
    <citation type="submission" date="2021-04" db="EMBL/GenBank/DDBJ databases">
        <authorList>
            <person name="De Guttry C."/>
            <person name="Zahm M."/>
            <person name="Klopp C."/>
            <person name="Cabau C."/>
            <person name="Louis A."/>
            <person name="Berthelot C."/>
            <person name="Parey E."/>
            <person name="Roest Crollius H."/>
            <person name="Montfort J."/>
            <person name="Robinson-Rechavi M."/>
            <person name="Bucao C."/>
            <person name="Bouchez O."/>
            <person name="Gislard M."/>
            <person name="Lluch J."/>
            <person name="Milhes M."/>
            <person name="Lampietro C."/>
            <person name="Lopez Roques C."/>
            <person name="Donnadieu C."/>
            <person name="Braasch I."/>
            <person name="Desvignes T."/>
            <person name="Postlethwait J."/>
            <person name="Bobe J."/>
            <person name="Wedekind C."/>
            <person name="Guiguen Y."/>
        </authorList>
    </citation>
    <scope>NUCLEOTIDE SEQUENCE [LARGE SCALE GENOMIC DNA]</scope>
    <source>
        <strain evidence="1">Cs_M1</strain>
        <tissue evidence="1">Blood</tissue>
    </source>
</reference>
<organism evidence="1 2">
    <name type="scientific">Coregonus suidteri</name>
    <dbReference type="NCBI Taxonomy" id="861788"/>
    <lineage>
        <taxon>Eukaryota</taxon>
        <taxon>Metazoa</taxon>
        <taxon>Chordata</taxon>
        <taxon>Craniata</taxon>
        <taxon>Vertebrata</taxon>
        <taxon>Euteleostomi</taxon>
        <taxon>Actinopterygii</taxon>
        <taxon>Neopterygii</taxon>
        <taxon>Teleostei</taxon>
        <taxon>Protacanthopterygii</taxon>
        <taxon>Salmoniformes</taxon>
        <taxon>Salmonidae</taxon>
        <taxon>Coregoninae</taxon>
        <taxon>Coregonus</taxon>
    </lineage>
</organism>
<sequence length="79" mass="9021">MVVLAGHSLTESREEELRLIRDCPWRCKMIFSQVPKVQSIPEHPDEDMMCQGGVRCASSSKLRDLTNTTLFDTGPTERR</sequence>
<evidence type="ECO:0000313" key="2">
    <source>
        <dbReference type="Proteomes" id="UP001356427"/>
    </source>
</evidence>
<name>A0AAN8QDD7_9TELE</name>
<accession>A0AAN8QDD7</accession>
<comment type="caution">
    <text evidence="1">The sequence shown here is derived from an EMBL/GenBank/DDBJ whole genome shotgun (WGS) entry which is preliminary data.</text>
</comment>
<proteinExistence type="predicted"/>